<keyword evidence="8" id="KW-1185">Reference proteome</keyword>
<evidence type="ECO:0000313" key="8">
    <source>
        <dbReference type="Proteomes" id="UP001228690"/>
    </source>
</evidence>
<dbReference type="InterPro" id="IPR036188">
    <property type="entry name" value="FAD/NAD-bd_sf"/>
</dbReference>
<dbReference type="PRINTS" id="PR00368">
    <property type="entry name" value="FADPNR"/>
</dbReference>
<evidence type="ECO:0000256" key="5">
    <source>
        <dbReference type="SAM" id="Phobius"/>
    </source>
</evidence>
<evidence type="ECO:0000256" key="1">
    <source>
        <dbReference type="ARBA" id="ARBA00001974"/>
    </source>
</evidence>
<feature type="transmembrane region" description="Helical" evidence="5">
    <location>
        <begin position="6"/>
        <end position="23"/>
    </location>
</feature>
<sequence length="406" mass="45903">MEDQSRYLIIGAGIAGFTAAISIRSQSRKSSITLINGEAYQPYKRTNLSKFFATGFAPDDFTLATKEDLQKFYGIELVEETVIQVDYAKKLATAENGVYGYDYLILATGARYEFSPDFEPTKENSKLKFYRNKQETFALQEQLKSLQNIAVLGGGVQGVETCYELLKLGKQVSLIDPNDAPLARLKSPYISAYLRRDLEVRSVQCHWNQRIARFSGSMLEDFDLVICCFGTKPATELFPEDRVPQDNLLIGPDVFVCGDNLEYSGKGLERCTLWHEAMDLGQLAGLNAVRLAKGSAVEELAKVRRKPYRTKIEVADKVLFLAPSLEGVECRERHFLCDRGYYQFFSDWQGRLAGASLLCDERDLLKPLQDVVWEGMELRQACDILELPASCEFDGCFRPDENDRRV</sequence>
<dbReference type="Pfam" id="PF07992">
    <property type="entry name" value="Pyr_redox_2"/>
    <property type="match status" value="1"/>
</dbReference>
<dbReference type="EC" id="1.-.-.-" evidence="7"/>
<dbReference type="Gene3D" id="3.50.50.60">
    <property type="entry name" value="FAD/NAD(P)-binding domain"/>
    <property type="match status" value="2"/>
</dbReference>
<dbReference type="InterPro" id="IPR023753">
    <property type="entry name" value="FAD/NAD-binding_dom"/>
</dbReference>
<evidence type="ECO:0000256" key="3">
    <source>
        <dbReference type="ARBA" id="ARBA00022630"/>
    </source>
</evidence>
<evidence type="ECO:0000313" key="7">
    <source>
        <dbReference type="EMBL" id="WGK68455.1"/>
    </source>
</evidence>
<keyword evidence="7" id="KW-0560">Oxidoreductase</keyword>
<dbReference type="SUPFAM" id="SSF51905">
    <property type="entry name" value="FAD/NAD(P)-binding domain"/>
    <property type="match status" value="2"/>
</dbReference>
<feature type="domain" description="FAD/NAD(P)-binding" evidence="6">
    <location>
        <begin position="6"/>
        <end position="279"/>
    </location>
</feature>
<dbReference type="EMBL" id="CP123443">
    <property type="protein sequence ID" value="WGK68455.1"/>
    <property type="molecule type" value="Genomic_DNA"/>
</dbReference>
<dbReference type="Proteomes" id="UP001228690">
    <property type="component" value="Chromosome"/>
</dbReference>
<gene>
    <name evidence="7" type="ORF">P0082_08175</name>
</gene>
<dbReference type="PRINTS" id="PR00469">
    <property type="entry name" value="PNDRDTASEII"/>
</dbReference>
<keyword evidence="4" id="KW-0274">FAD</keyword>
<evidence type="ECO:0000256" key="4">
    <source>
        <dbReference type="ARBA" id="ARBA00022827"/>
    </source>
</evidence>
<protein>
    <submittedName>
        <fullName evidence="7">FAD/NAD(P)-binding oxidoreductase</fullName>
        <ecNumber evidence="7">1.-.-.-</ecNumber>
    </submittedName>
</protein>
<keyword evidence="3" id="KW-0285">Flavoprotein</keyword>
<keyword evidence="5" id="KW-1133">Transmembrane helix</keyword>
<organism evidence="7 8">
    <name type="scientific">Candidatus Haliotispira prima</name>
    <dbReference type="NCBI Taxonomy" id="3034016"/>
    <lineage>
        <taxon>Bacteria</taxon>
        <taxon>Pseudomonadati</taxon>
        <taxon>Spirochaetota</taxon>
        <taxon>Spirochaetia</taxon>
        <taxon>Spirochaetales</taxon>
        <taxon>Spirochaetaceae</taxon>
        <taxon>Candidatus Haliotispira</taxon>
    </lineage>
</organism>
<dbReference type="PANTHER" id="PTHR43429:SF3">
    <property type="entry name" value="NITRITE REDUCTASE [NAD(P)H]"/>
    <property type="match status" value="1"/>
</dbReference>
<accession>A0ABY8MG01</accession>
<evidence type="ECO:0000259" key="6">
    <source>
        <dbReference type="Pfam" id="PF07992"/>
    </source>
</evidence>
<reference evidence="7 8" key="1">
    <citation type="submission" date="2023-04" db="EMBL/GenBank/DDBJ databases">
        <title>Spirochaete genome identified in red abalone sample constitutes a novel genus.</title>
        <authorList>
            <person name="Sharma S.P."/>
            <person name="Purcell C.M."/>
            <person name="Hyde J.R."/>
            <person name="Severin A.J."/>
        </authorList>
    </citation>
    <scope>NUCLEOTIDE SEQUENCE [LARGE SCALE GENOMIC DNA]</scope>
    <source>
        <strain evidence="7 8">SP-2023</strain>
    </source>
</reference>
<dbReference type="PANTHER" id="PTHR43429">
    <property type="entry name" value="PYRIDINE NUCLEOTIDE-DISULFIDE OXIDOREDUCTASE DOMAIN-CONTAINING"/>
    <property type="match status" value="1"/>
</dbReference>
<evidence type="ECO:0000256" key="2">
    <source>
        <dbReference type="ARBA" id="ARBA00006442"/>
    </source>
</evidence>
<dbReference type="RefSeq" id="WP_326926638.1">
    <property type="nucleotide sequence ID" value="NZ_CP123443.1"/>
</dbReference>
<proteinExistence type="inferred from homology"/>
<comment type="cofactor">
    <cofactor evidence="1">
        <name>FAD</name>
        <dbReference type="ChEBI" id="CHEBI:57692"/>
    </cofactor>
</comment>
<name>A0ABY8MG01_9SPIO</name>
<dbReference type="GO" id="GO:0016491">
    <property type="term" value="F:oxidoreductase activity"/>
    <property type="evidence" value="ECO:0007669"/>
    <property type="project" value="UniProtKB-KW"/>
</dbReference>
<comment type="similarity">
    <text evidence="2">Belongs to the FAD-dependent oxidoreductase family.</text>
</comment>
<keyword evidence="5" id="KW-0472">Membrane</keyword>
<keyword evidence="5" id="KW-0812">Transmembrane</keyword>
<dbReference type="InterPro" id="IPR050260">
    <property type="entry name" value="FAD-bd_OxRdtase"/>
</dbReference>